<organism evidence="2 3">
    <name type="scientific">Cadophora malorum</name>
    <dbReference type="NCBI Taxonomy" id="108018"/>
    <lineage>
        <taxon>Eukaryota</taxon>
        <taxon>Fungi</taxon>
        <taxon>Dikarya</taxon>
        <taxon>Ascomycota</taxon>
        <taxon>Pezizomycotina</taxon>
        <taxon>Leotiomycetes</taxon>
        <taxon>Helotiales</taxon>
        <taxon>Ploettnerulaceae</taxon>
        <taxon>Cadophora</taxon>
    </lineage>
</organism>
<keyword evidence="3" id="KW-1185">Reference proteome</keyword>
<dbReference type="EMBL" id="JAFJYH010000209">
    <property type="protein sequence ID" value="KAG4415748.1"/>
    <property type="molecule type" value="Genomic_DNA"/>
</dbReference>
<evidence type="ECO:0000313" key="2">
    <source>
        <dbReference type="EMBL" id="KAG4415748.1"/>
    </source>
</evidence>
<dbReference type="Proteomes" id="UP000664132">
    <property type="component" value="Unassembled WGS sequence"/>
</dbReference>
<feature type="region of interest" description="Disordered" evidence="1">
    <location>
        <begin position="70"/>
        <end position="108"/>
    </location>
</feature>
<name>A0A8H7TBD9_9HELO</name>
<sequence length="217" mass="24922">MAITRKRKSLEQEASLECKRIKYTGEPHINIPQTPQHSKKRITVRLITPSAPRKIRLRIPIPGIKEARRVLTPYPSPPLDPDSERENSRSLGGDLGSPVSSKKMEQGQKRNVNELLDMYFLADGFGREGLKSEVLLRLEDGKWMGKVEKEVLKRCFEELDREDGLRRWIVRGLVQVWTGGEGLGYESGVQDNWSWTSEEMRKDVLRALREGEGDERI</sequence>
<evidence type="ECO:0000313" key="3">
    <source>
        <dbReference type="Proteomes" id="UP000664132"/>
    </source>
</evidence>
<gene>
    <name evidence="2" type="ORF">IFR04_011112</name>
</gene>
<comment type="caution">
    <text evidence="2">The sequence shown here is derived from an EMBL/GenBank/DDBJ whole genome shotgun (WGS) entry which is preliminary data.</text>
</comment>
<dbReference type="OrthoDB" id="3555617at2759"/>
<evidence type="ECO:0000256" key="1">
    <source>
        <dbReference type="SAM" id="MobiDB-lite"/>
    </source>
</evidence>
<protein>
    <submittedName>
        <fullName evidence="2">Uncharacterized protein</fullName>
    </submittedName>
</protein>
<reference evidence="2" key="1">
    <citation type="submission" date="2021-02" db="EMBL/GenBank/DDBJ databases">
        <title>Genome sequence Cadophora malorum strain M34.</title>
        <authorList>
            <person name="Stefanovic E."/>
            <person name="Vu D."/>
            <person name="Scully C."/>
            <person name="Dijksterhuis J."/>
            <person name="Roader J."/>
            <person name="Houbraken J."/>
        </authorList>
    </citation>
    <scope>NUCLEOTIDE SEQUENCE</scope>
    <source>
        <strain evidence="2">M34</strain>
    </source>
</reference>
<dbReference type="AlphaFoldDB" id="A0A8H7TBD9"/>
<proteinExistence type="predicted"/>
<accession>A0A8H7TBD9</accession>